<keyword evidence="2" id="KW-1185">Reference proteome</keyword>
<dbReference type="RefSeq" id="WP_208625172.1">
    <property type="nucleotide sequence ID" value="NZ_QJJM01000006.1"/>
</dbReference>
<dbReference type="Proteomes" id="UP000248014">
    <property type="component" value="Unassembled WGS sequence"/>
</dbReference>
<sequence>MAKDGCTGKVRHPDKTSACIAARRMKSAAMDVYQCRKCAGWHIGNSRKPNRVQKRIDQILQRTDRDAARRAARYRAAAYVEERKG</sequence>
<dbReference type="EMBL" id="QJJM01000006">
    <property type="protein sequence ID" value="PXW75931.1"/>
    <property type="molecule type" value="Genomic_DNA"/>
</dbReference>
<accession>A0A2V3V4R5</accession>
<evidence type="ECO:0000313" key="1">
    <source>
        <dbReference type="EMBL" id="PXW75931.1"/>
    </source>
</evidence>
<name>A0A2V3V4R5_9SPHN</name>
<comment type="caution">
    <text evidence="1">The sequence shown here is derived from an EMBL/GenBank/DDBJ whole genome shotgun (WGS) entry which is preliminary data.</text>
</comment>
<organism evidence="1 2">
    <name type="scientific">Blastomonas natatoria</name>
    <dbReference type="NCBI Taxonomy" id="34015"/>
    <lineage>
        <taxon>Bacteria</taxon>
        <taxon>Pseudomonadati</taxon>
        <taxon>Pseudomonadota</taxon>
        <taxon>Alphaproteobacteria</taxon>
        <taxon>Sphingomonadales</taxon>
        <taxon>Sphingomonadaceae</taxon>
        <taxon>Blastomonas</taxon>
    </lineage>
</organism>
<evidence type="ECO:0000313" key="2">
    <source>
        <dbReference type="Proteomes" id="UP000248014"/>
    </source>
</evidence>
<protein>
    <submittedName>
        <fullName evidence="1">Uncharacterized protein</fullName>
    </submittedName>
</protein>
<proteinExistence type="predicted"/>
<reference evidence="1 2" key="1">
    <citation type="submission" date="2018-05" db="EMBL/GenBank/DDBJ databases">
        <title>Genomic Encyclopedia of Type Strains, Phase IV (KMG-IV): sequencing the most valuable type-strain genomes for metagenomic binning, comparative biology and taxonomic classification.</title>
        <authorList>
            <person name="Goeker M."/>
        </authorList>
    </citation>
    <scope>NUCLEOTIDE SEQUENCE [LARGE SCALE GENOMIC DNA]</scope>
    <source>
        <strain evidence="1 2">DSM 3183</strain>
    </source>
</reference>
<gene>
    <name evidence="1" type="ORF">C7451_10695</name>
</gene>
<dbReference type="AlphaFoldDB" id="A0A2V3V4R5"/>